<evidence type="ECO:0000313" key="3">
    <source>
        <dbReference type="Proteomes" id="UP000588017"/>
    </source>
</evidence>
<accession>A0A841K395</accession>
<organism evidence="2 3">
    <name type="scientific">Chelatococcus composti</name>
    <dbReference type="NCBI Taxonomy" id="1743235"/>
    <lineage>
        <taxon>Bacteria</taxon>
        <taxon>Pseudomonadati</taxon>
        <taxon>Pseudomonadota</taxon>
        <taxon>Alphaproteobacteria</taxon>
        <taxon>Hyphomicrobiales</taxon>
        <taxon>Chelatococcaceae</taxon>
        <taxon>Chelatococcus</taxon>
    </lineage>
</organism>
<dbReference type="InterPro" id="IPR050908">
    <property type="entry name" value="SmbC-like"/>
</dbReference>
<dbReference type="PANTHER" id="PTHR40055">
    <property type="entry name" value="TRANSCRIPTIONAL REGULATOR YGIV-RELATED"/>
    <property type="match status" value="1"/>
</dbReference>
<evidence type="ECO:0000313" key="2">
    <source>
        <dbReference type="EMBL" id="MBB6166450.1"/>
    </source>
</evidence>
<dbReference type="SUPFAM" id="SSF55136">
    <property type="entry name" value="Probable bacterial effector-binding domain"/>
    <property type="match status" value="1"/>
</dbReference>
<dbReference type="EMBL" id="JACHEH010000001">
    <property type="protein sequence ID" value="MBB6166450.1"/>
    <property type="molecule type" value="Genomic_DNA"/>
</dbReference>
<protein>
    <submittedName>
        <fullName evidence="2">AraC family transcriptional regulator</fullName>
    </submittedName>
</protein>
<dbReference type="SMART" id="SM00871">
    <property type="entry name" value="AraC_E_bind"/>
    <property type="match status" value="1"/>
</dbReference>
<dbReference type="Proteomes" id="UP000588017">
    <property type="component" value="Unassembled WGS sequence"/>
</dbReference>
<evidence type="ECO:0000259" key="1">
    <source>
        <dbReference type="SMART" id="SM00871"/>
    </source>
</evidence>
<name>A0A841K395_9HYPH</name>
<dbReference type="InterPro" id="IPR029442">
    <property type="entry name" value="GyrI-like"/>
</dbReference>
<dbReference type="AlphaFoldDB" id="A0A841K395"/>
<sequence>MYPVQIRELSPVRVVAIRHVGPYEAADAALERLWDWLRERGPIPAGLRVFSIYHDDPALVPADRLRCDAAMYIGPDVKSDDVVTVREIPGGCHAVLMLEGPYSRVPQATRWLIETWLPRNGQRAARAPFNEYLNDPQAVPPTALRTDICLPLVG</sequence>
<gene>
    <name evidence="2" type="ORF">HNQ73_000058</name>
</gene>
<dbReference type="Pfam" id="PF06445">
    <property type="entry name" value="GyrI-like"/>
    <property type="match status" value="1"/>
</dbReference>
<dbReference type="Gene3D" id="3.20.80.10">
    <property type="entry name" value="Regulatory factor, effector binding domain"/>
    <property type="match status" value="1"/>
</dbReference>
<dbReference type="PANTHER" id="PTHR40055:SF1">
    <property type="entry name" value="TRANSCRIPTIONAL REGULATOR YGIV-RELATED"/>
    <property type="match status" value="1"/>
</dbReference>
<dbReference type="InterPro" id="IPR010499">
    <property type="entry name" value="AraC_E-bd"/>
</dbReference>
<feature type="domain" description="AraC effector-binding" evidence="1">
    <location>
        <begin position="2"/>
        <end position="153"/>
    </location>
</feature>
<comment type="caution">
    <text evidence="2">The sequence shown here is derived from an EMBL/GenBank/DDBJ whole genome shotgun (WGS) entry which is preliminary data.</text>
</comment>
<reference evidence="2 3" key="1">
    <citation type="submission" date="2020-08" db="EMBL/GenBank/DDBJ databases">
        <title>Genomic Encyclopedia of Type Strains, Phase IV (KMG-IV): sequencing the most valuable type-strain genomes for metagenomic binning, comparative biology and taxonomic classification.</title>
        <authorList>
            <person name="Goeker M."/>
        </authorList>
    </citation>
    <scope>NUCLEOTIDE SEQUENCE [LARGE SCALE GENOMIC DNA]</scope>
    <source>
        <strain evidence="2 3">DSM 101465</strain>
    </source>
</reference>
<proteinExistence type="predicted"/>
<keyword evidence="3" id="KW-1185">Reference proteome</keyword>
<dbReference type="InterPro" id="IPR011256">
    <property type="entry name" value="Reg_factor_effector_dom_sf"/>
</dbReference>
<dbReference type="RefSeq" id="WP_183331112.1">
    <property type="nucleotide sequence ID" value="NZ_BMHX01000001.1"/>
</dbReference>